<name>A0A1A9VLE6_GLOAU</name>
<dbReference type="AlphaFoldDB" id="A0A1A9VLE6"/>
<keyword evidence="2" id="KW-1185">Reference proteome</keyword>
<organism evidence="1 2">
    <name type="scientific">Glossina austeni</name>
    <name type="common">Savannah tsetse fly</name>
    <dbReference type="NCBI Taxonomy" id="7395"/>
    <lineage>
        <taxon>Eukaryota</taxon>
        <taxon>Metazoa</taxon>
        <taxon>Ecdysozoa</taxon>
        <taxon>Arthropoda</taxon>
        <taxon>Hexapoda</taxon>
        <taxon>Insecta</taxon>
        <taxon>Pterygota</taxon>
        <taxon>Neoptera</taxon>
        <taxon>Endopterygota</taxon>
        <taxon>Diptera</taxon>
        <taxon>Brachycera</taxon>
        <taxon>Muscomorpha</taxon>
        <taxon>Hippoboscoidea</taxon>
        <taxon>Glossinidae</taxon>
        <taxon>Glossina</taxon>
    </lineage>
</organism>
<sequence>MDCSKEIFQKLHYNASHSSELISQPKTLTPPIESLGKNEKSLDMSQQSIMHVELAVAICQKSLKKIRGTESFFIAIAPVPKCQQNLVTYLSAHILPILLFNAFHVYKALLYFVYTPQSPHTQNTIKCFKKLFKQTQPFEPFDYKILINALDRLEIQAILIYLTYAEYMILEI</sequence>
<protein>
    <submittedName>
        <fullName evidence="1">Uncharacterized protein</fullName>
    </submittedName>
</protein>
<reference evidence="1" key="1">
    <citation type="submission" date="2020-05" db="UniProtKB">
        <authorList>
            <consortium name="EnsemblMetazoa"/>
        </authorList>
    </citation>
    <scope>IDENTIFICATION</scope>
    <source>
        <strain evidence="1">TTRI</strain>
    </source>
</reference>
<accession>A0A1A9VLE6</accession>
<evidence type="ECO:0000313" key="2">
    <source>
        <dbReference type="Proteomes" id="UP000078200"/>
    </source>
</evidence>
<dbReference type="VEuPathDB" id="VectorBase:GAUT040641"/>
<evidence type="ECO:0000313" key="1">
    <source>
        <dbReference type="EnsemblMetazoa" id="GAUT040641-PA"/>
    </source>
</evidence>
<proteinExistence type="predicted"/>
<dbReference type="Proteomes" id="UP000078200">
    <property type="component" value="Unassembled WGS sequence"/>
</dbReference>
<dbReference type="EnsemblMetazoa" id="GAUT040641-RA">
    <property type="protein sequence ID" value="GAUT040641-PA"/>
    <property type="gene ID" value="GAUT040641"/>
</dbReference>